<name>A0A926DUI1_9FIRM</name>
<dbReference type="RefSeq" id="WP_177713534.1">
    <property type="nucleotide sequence ID" value="NZ_JACRSQ010000037.1"/>
</dbReference>
<protein>
    <recommendedName>
        <fullName evidence="3">Glycosyl hydrolase-like 10 domain-containing protein</fullName>
    </recommendedName>
</protein>
<reference evidence="1" key="1">
    <citation type="submission" date="2020-08" db="EMBL/GenBank/DDBJ databases">
        <title>Genome public.</title>
        <authorList>
            <person name="Liu C."/>
            <person name="Sun Q."/>
        </authorList>
    </citation>
    <scope>NUCLEOTIDE SEQUENCE</scope>
    <source>
        <strain evidence="1">NSJ-32</strain>
    </source>
</reference>
<keyword evidence="2" id="KW-1185">Reference proteome</keyword>
<dbReference type="Gene3D" id="3.20.20.80">
    <property type="entry name" value="Glycosidases"/>
    <property type="match status" value="1"/>
</dbReference>
<dbReference type="InterPro" id="IPR017853">
    <property type="entry name" value="GH"/>
</dbReference>
<dbReference type="SUPFAM" id="SSF51445">
    <property type="entry name" value="(Trans)glycosidases"/>
    <property type="match status" value="1"/>
</dbReference>
<accession>A0A926DUI1</accession>
<organism evidence="1 2">
    <name type="scientific">Bianquea renquensis</name>
    <dbReference type="NCBI Taxonomy" id="2763661"/>
    <lineage>
        <taxon>Bacteria</taxon>
        <taxon>Bacillati</taxon>
        <taxon>Bacillota</taxon>
        <taxon>Clostridia</taxon>
        <taxon>Eubacteriales</taxon>
        <taxon>Bianqueaceae</taxon>
        <taxon>Bianquea</taxon>
    </lineage>
</organism>
<dbReference type="EMBL" id="JACRSQ010000037">
    <property type="protein sequence ID" value="MBC8544936.1"/>
    <property type="molecule type" value="Genomic_DNA"/>
</dbReference>
<evidence type="ECO:0000313" key="2">
    <source>
        <dbReference type="Proteomes" id="UP000657006"/>
    </source>
</evidence>
<evidence type="ECO:0000313" key="1">
    <source>
        <dbReference type="EMBL" id="MBC8544936.1"/>
    </source>
</evidence>
<dbReference type="AlphaFoldDB" id="A0A926DUI1"/>
<evidence type="ECO:0008006" key="3">
    <source>
        <dbReference type="Google" id="ProtNLM"/>
    </source>
</evidence>
<proteinExistence type="predicted"/>
<gene>
    <name evidence="1" type="ORF">H8730_15435</name>
</gene>
<sequence length="586" mass="66834">MTFRQHPLHPGEQLEIRDFSPYVQEPASPTSLAADKWQLRDYTLLDGTPGRMLAVNALTKDTRHFSSHGMPPVIEIPLNLDGLYSIYFGMPLLDWKPVLPGAPCGVDAALDGEPFINVGPEYGVRHGRILEETNREIFVFFKNARLTHRTLRIRVPFGTFNSLPLGHVRAALSCIRLVRLEDCTPLHARSQVPYPDAEEKKPLIIVCDGFSHYFSFANIGECMDLRLPACYADSDVKIMMTQIAGPTLWKSQITSYMGEGFTEEDLVGKRSGDIRAIRYIQWTVENQQEALRQQAKACHDVGMEFHFSIRANLFFHNDSSKIGDNVEKYMNGRWWQENPDARRDTGCTWKLDYAKEKTRQYFASLFQEAMDNFPIDGINFDFTRWPSVLDPEKDDETLLLTIAREIRALVDAQREKTGRRIQFSMTFVDGYHAGKSLDEQKINFEALMRERLLDFVMVEAWDMKKYCDLAHQYKTPLFAVQDGESIYYPGGFRQDPLWKLPDGRQQDDPEAGEELLAQPDIRSCLTPGELNTVLDRFYTAGADGAAFINRFMGDLTIRDSGCAARVRARAASGEIYGQVKGAYMFF</sequence>
<dbReference type="Proteomes" id="UP000657006">
    <property type="component" value="Unassembled WGS sequence"/>
</dbReference>
<comment type="caution">
    <text evidence="1">The sequence shown here is derived from an EMBL/GenBank/DDBJ whole genome shotgun (WGS) entry which is preliminary data.</text>
</comment>